<dbReference type="InterPro" id="IPR046341">
    <property type="entry name" value="SET_dom_sf"/>
</dbReference>
<evidence type="ECO:0000256" key="1">
    <source>
        <dbReference type="ARBA" id="ARBA00022679"/>
    </source>
</evidence>
<dbReference type="EMBL" id="QVOD01000194">
    <property type="protein sequence ID" value="RFT60870.1"/>
    <property type="molecule type" value="Genomic_DNA"/>
</dbReference>
<protein>
    <submittedName>
        <fullName evidence="3">SET domain-containing protein-lysine N-methyltransferase</fullName>
    </submittedName>
</protein>
<dbReference type="PROSITE" id="PS50868">
    <property type="entry name" value="POST_SET"/>
    <property type="match status" value="1"/>
</dbReference>
<proteinExistence type="predicted"/>
<accession>A0ABX9KLN5</accession>
<reference evidence="3 4" key="1">
    <citation type="submission" date="2018-08" db="EMBL/GenBank/DDBJ databases">
        <title>Bacillus clarus sp. nov. strain PS00077A.</title>
        <authorList>
            <person name="Mendez Acevedo M."/>
            <person name="Carroll L."/>
            <person name="Mukherjee M."/>
            <person name="Wiedmann M."/>
            <person name="Kovac J."/>
        </authorList>
    </citation>
    <scope>NUCLEOTIDE SEQUENCE [LARGE SCALE GENOMIC DNA]</scope>
    <source>
        <strain evidence="3 4">PS00077A</strain>
    </source>
</reference>
<feature type="non-terminal residue" evidence="3">
    <location>
        <position position="1"/>
    </location>
</feature>
<comment type="caution">
    <text evidence="3">The sequence shown here is derived from an EMBL/GenBank/DDBJ whole genome shotgun (WGS) entry which is preliminary data.</text>
</comment>
<evidence type="ECO:0000259" key="2">
    <source>
        <dbReference type="PROSITE" id="PS50868"/>
    </source>
</evidence>
<organism evidence="3 4">
    <name type="scientific">Bacillus clarus</name>
    <dbReference type="NCBI Taxonomy" id="2338372"/>
    <lineage>
        <taxon>Bacteria</taxon>
        <taxon>Bacillati</taxon>
        <taxon>Bacillota</taxon>
        <taxon>Bacilli</taxon>
        <taxon>Bacillales</taxon>
        <taxon>Bacillaceae</taxon>
        <taxon>Bacillus</taxon>
        <taxon>Bacillus cereus group</taxon>
    </lineage>
</organism>
<feature type="domain" description="Post-SET" evidence="2">
    <location>
        <begin position="18"/>
        <end position="34"/>
    </location>
</feature>
<dbReference type="Gene3D" id="2.170.270.10">
    <property type="entry name" value="SET domain"/>
    <property type="match status" value="1"/>
</dbReference>
<evidence type="ECO:0000313" key="3">
    <source>
        <dbReference type="EMBL" id="RFT60870.1"/>
    </source>
</evidence>
<dbReference type="Proteomes" id="UP000264294">
    <property type="component" value="Unassembled WGS sequence"/>
</dbReference>
<evidence type="ECO:0000313" key="4">
    <source>
        <dbReference type="Proteomes" id="UP000264294"/>
    </source>
</evidence>
<dbReference type="InterPro" id="IPR003616">
    <property type="entry name" value="Post-SET_dom"/>
</dbReference>
<gene>
    <name evidence="3" type="ORF">D0U04_30955</name>
</gene>
<name>A0ABX9KLN5_9BACI</name>
<keyword evidence="4" id="KW-1185">Reference proteome</keyword>
<keyword evidence="1" id="KW-0808">Transferase</keyword>
<sequence>FYDYGLVIEGRQTKALKEQFACRCGAKKCRGTMLAPPEKTKKK</sequence>